<name>A0A0G0Q5K6_9BACT</name>
<dbReference type="CDD" id="cd06173">
    <property type="entry name" value="MFS_MefA_like"/>
    <property type="match status" value="1"/>
</dbReference>
<feature type="transmembrane region" description="Helical" evidence="7">
    <location>
        <begin position="327"/>
        <end position="346"/>
    </location>
</feature>
<dbReference type="PANTHER" id="PTHR43266:SF2">
    <property type="entry name" value="MAJOR FACILITATOR SUPERFAMILY (MFS) PROFILE DOMAIN-CONTAINING PROTEIN"/>
    <property type="match status" value="1"/>
</dbReference>
<keyword evidence="6 7" id="KW-0472">Membrane</keyword>
<evidence type="ECO:0000313" key="10">
    <source>
        <dbReference type="Proteomes" id="UP000034539"/>
    </source>
</evidence>
<dbReference type="Gene3D" id="1.20.1250.20">
    <property type="entry name" value="MFS general substrate transporter like domains"/>
    <property type="match status" value="1"/>
</dbReference>
<comment type="caution">
    <text evidence="9">The sequence shown here is derived from an EMBL/GenBank/DDBJ whole genome shotgun (WGS) entry which is preliminary data.</text>
</comment>
<evidence type="ECO:0000256" key="2">
    <source>
        <dbReference type="ARBA" id="ARBA00022448"/>
    </source>
</evidence>
<evidence type="ECO:0000259" key="8">
    <source>
        <dbReference type="PROSITE" id="PS50850"/>
    </source>
</evidence>
<dbReference type="Proteomes" id="UP000034539">
    <property type="component" value="Unassembled WGS sequence"/>
</dbReference>
<gene>
    <name evidence="9" type="ORF">UT63_C0037G0006</name>
</gene>
<keyword evidence="2" id="KW-0813">Transport</keyword>
<dbReference type="InterPro" id="IPR020846">
    <property type="entry name" value="MFS_dom"/>
</dbReference>
<sequence>MSNPILSVIKNRNFRNLWLAQITSQIAINMMAFVLAIFVYDKTKSNTAVSVMMLSIGLPAIFFGVIAGGIVDRFNKKYVLVLCNIFRAFAMIFFFFSSESIVFVYILAALISIITQFFVPAEAPSIPNLVSQDELLPANSLFTFSYYLSTISGFILSGPAIKLFGSHNIFLFMSLLLFVASFFAWKIPKDKGVKKGNFESVGHIWSDIKEGLLFIKNNIKVKEGIYLLTFSQALIGTLAALSPGFSDKVLKIDLTDASYLVMGPAAMGLIIGALWIGSFGRNYLKRRLIVNGIIMTGLAILLMSLIVRVRSHPEITLFIKGAEVIIGNLYVAIITLAVIGFSNSLINIPSNTVLQEDTEGKLRGRVYGVLTALTGGAAILPTVFAGGMADTFGVGKTLFFIGILILLIGIWQVLKQGKLLVKIK</sequence>
<dbReference type="Pfam" id="PF07690">
    <property type="entry name" value="MFS_1"/>
    <property type="match status" value="1"/>
</dbReference>
<dbReference type="PROSITE" id="PS50850">
    <property type="entry name" value="MFS"/>
    <property type="match status" value="1"/>
</dbReference>
<evidence type="ECO:0000313" key="9">
    <source>
        <dbReference type="EMBL" id="KKR32616.1"/>
    </source>
</evidence>
<comment type="subcellular location">
    <subcellularLocation>
        <location evidence="1">Cell membrane</location>
        <topology evidence="1">Multi-pass membrane protein</topology>
    </subcellularLocation>
</comment>
<protein>
    <submittedName>
        <fullName evidence="9">Major facilitator superfamily</fullName>
    </submittedName>
</protein>
<feature type="transmembrane region" description="Helical" evidence="7">
    <location>
        <begin position="167"/>
        <end position="185"/>
    </location>
</feature>
<proteinExistence type="predicted"/>
<evidence type="ECO:0000256" key="4">
    <source>
        <dbReference type="ARBA" id="ARBA00022692"/>
    </source>
</evidence>
<feature type="transmembrane region" description="Helical" evidence="7">
    <location>
        <begin position="102"/>
        <end position="121"/>
    </location>
</feature>
<reference evidence="9 10" key="1">
    <citation type="journal article" date="2015" name="Nature">
        <title>rRNA introns, odd ribosomes, and small enigmatic genomes across a large radiation of phyla.</title>
        <authorList>
            <person name="Brown C.T."/>
            <person name="Hug L.A."/>
            <person name="Thomas B.C."/>
            <person name="Sharon I."/>
            <person name="Castelle C.J."/>
            <person name="Singh A."/>
            <person name="Wilkins M.J."/>
            <person name="Williams K.H."/>
            <person name="Banfield J.F."/>
        </authorList>
    </citation>
    <scope>NUCLEOTIDE SEQUENCE [LARGE SCALE GENOMIC DNA]</scope>
</reference>
<keyword evidence="5 7" id="KW-1133">Transmembrane helix</keyword>
<feature type="transmembrane region" description="Helical" evidence="7">
    <location>
        <begin position="52"/>
        <end position="71"/>
    </location>
</feature>
<dbReference type="InterPro" id="IPR036259">
    <property type="entry name" value="MFS_trans_sf"/>
</dbReference>
<dbReference type="GO" id="GO:0005886">
    <property type="term" value="C:plasma membrane"/>
    <property type="evidence" value="ECO:0007669"/>
    <property type="project" value="UniProtKB-SubCell"/>
</dbReference>
<dbReference type="PANTHER" id="PTHR43266">
    <property type="entry name" value="MACROLIDE-EFFLUX PROTEIN"/>
    <property type="match status" value="1"/>
</dbReference>
<evidence type="ECO:0000256" key="6">
    <source>
        <dbReference type="ARBA" id="ARBA00023136"/>
    </source>
</evidence>
<evidence type="ECO:0000256" key="3">
    <source>
        <dbReference type="ARBA" id="ARBA00022475"/>
    </source>
</evidence>
<feature type="transmembrane region" description="Helical" evidence="7">
    <location>
        <begin position="141"/>
        <end position="161"/>
    </location>
</feature>
<evidence type="ECO:0000256" key="7">
    <source>
        <dbReference type="SAM" id="Phobius"/>
    </source>
</evidence>
<feature type="transmembrane region" description="Helical" evidence="7">
    <location>
        <begin position="288"/>
        <end position="307"/>
    </location>
</feature>
<dbReference type="EMBL" id="LBXN01000037">
    <property type="protein sequence ID" value="KKR32616.1"/>
    <property type="molecule type" value="Genomic_DNA"/>
</dbReference>
<feature type="transmembrane region" description="Helical" evidence="7">
    <location>
        <begin position="78"/>
        <end position="96"/>
    </location>
</feature>
<feature type="transmembrane region" description="Helical" evidence="7">
    <location>
        <begin position="397"/>
        <end position="414"/>
    </location>
</feature>
<dbReference type="InterPro" id="IPR011701">
    <property type="entry name" value="MFS"/>
</dbReference>
<feature type="transmembrane region" description="Helical" evidence="7">
    <location>
        <begin position="225"/>
        <end position="245"/>
    </location>
</feature>
<feature type="transmembrane region" description="Helical" evidence="7">
    <location>
        <begin position="366"/>
        <end position="385"/>
    </location>
</feature>
<evidence type="ECO:0000256" key="1">
    <source>
        <dbReference type="ARBA" id="ARBA00004651"/>
    </source>
</evidence>
<dbReference type="AlphaFoldDB" id="A0A0G0Q5K6"/>
<feature type="domain" description="Major facilitator superfamily (MFS) profile" evidence="8">
    <location>
        <begin position="1"/>
        <end position="420"/>
    </location>
</feature>
<keyword evidence="3" id="KW-1003">Cell membrane</keyword>
<keyword evidence="4 7" id="KW-0812">Transmembrane</keyword>
<organism evidence="9 10">
    <name type="scientific">Candidatus Gottesmanbacteria bacterium GW2011_GWC2_39_8</name>
    <dbReference type="NCBI Taxonomy" id="1618450"/>
    <lineage>
        <taxon>Bacteria</taxon>
        <taxon>Candidatus Gottesmaniibacteriota</taxon>
    </lineage>
</organism>
<dbReference type="SUPFAM" id="SSF103473">
    <property type="entry name" value="MFS general substrate transporter"/>
    <property type="match status" value="1"/>
</dbReference>
<dbReference type="GO" id="GO:0022857">
    <property type="term" value="F:transmembrane transporter activity"/>
    <property type="evidence" value="ECO:0007669"/>
    <property type="project" value="InterPro"/>
</dbReference>
<evidence type="ECO:0000256" key="5">
    <source>
        <dbReference type="ARBA" id="ARBA00022989"/>
    </source>
</evidence>
<feature type="transmembrane region" description="Helical" evidence="7">
    <location>
        <begin position="17"/>
        <end position="40"/>
    </location>
</feature>
<feature type="transmembrane region" description="Helical" evidence="7">
    <location>
        <begin position="257"/>
        <end position="276"/>
    </location>
</feature>
<accession>A0A0G0Q5K6</accession>